<name>A0A0S2M1J0_9MICC</name>
<dbReference type="Proteomes" id="UP000059574">
    <property type="component" value="Chromosome"/>
</dbReference>
<gene>
    <name evidence="2" type="ORF">AS189_13125</name>
</gene>
<accession>A0A0S2M1J0</accession>
<reference evidence="3" key="1">
    <citation type="submission" date="2015-11" db="EMBL/GenBank/DDBJ databases">
        <authorList>
            <person name="Kumar R."/>
            <person name="Singh D."/>
            <person name="Swarnkar M.K."/>
            <person name="Singh A.K."/>
            <person name="Kumar S."/>
        </authorList>
    </citation>
    <scope>NUCLEOTIDE SEQUENCE [LARGE SCALE GENOMIC DNA]</scope>
    <source>
        <strain evidence="3">ERGS4:06</strain>
    </source>
</reference>
<dbReference type="RefSeq" id="WP_062289750.1">
    <property type="nucleotide sequence ID" value="NZ_CP013200.1"/>
</dbReference>
<feature type="region of interest" description="Disordered" evidence="1">
    <location>
        <begin position="67"/>
        <end position="121"/>
    </location>
</feature>
<dbReference type="EMBL" id="CP013200">
    <property type="protein sequence ID" value="ALO67271.1"/>
    <property type="molecule type" value="Genomic_DNA"/>
</dbReference>
<proteinExistence type="predicted"/>
<dbReference type="AlphaFoldDB" id="A0A0S2M1J0"/>
<evidence type="ECO:0008006" key="4">
    <source>
        <dbReference type="Google" id="ProtNLM"/>
    </source>
</evidence>
<dbReference type="OrthoDB" id="5125216at2"/>
<organism evidence="2 3">
    <name type="scientific">Arthrobacter alpinus</name>
    <dbReference type="NCBI Taxonomy" id="656366"/>
    <lineage>
        <taxon>Bacteria</taxon>
        <taxon>Bacillati</taxon>
        <taxon>Actinomycetota</taxon>
        <taxon>Actinomycetes</taxon>
        <taxon>Micrococcales</taxon>
        <taxon>Micrococcaceae</taxon>
        <taxon>Arthrobacter</taxon>
    </lineage>
</organism>
<reference evidence="2 3" key="2">
    <citation type="journal article" date="2016" name="J. Biotechnol.">
        <title>Complete genome sequence of Arthrobacter alpinus ERGS4:06, a yellow pigmented bacterium tolerant to cold and radiations isolated from Sikkim Himalaya.</title>
        <authorList>
            <person name="Kumar R."/>
            <person name="Singh D."/>
            <person name="Swarnkar M.K."/>
            <person name="Singh A.K."/>
            <person name="Kumar S."/>
        </authorList>
    </citation>
    <scope>NUCLEOTIDE SEQUENCE [LARGE SCALE GENOMIC DNA]</scope>
    <source>
        <strain evidence="2 3">ERGS4:06</strain>
    </source>
</reference>
<evidence type="ECO:0000313" key="2">
    <source>
        <dbReference type="EMBL" id="ALO67271.1"/>
    </source>
</evidence>
<evidence type="ECO:0000256" key="1">
    <source>
        <dbReference type="SAM" id="MobiDB-lite"/>
    </source>
</evidence>
<evidence type="ECO:0000313" key="3">
    <source>
        <dbReference type="Proteomes" id="UP000059574"/>
    </source>
</evidence>
<sequence length="121" mass="12442">MKGKLGFVAGVAVGYVLGTRAGRKSYESLKSRVSSLWHTDPVQEAVANVENELKDVAGGMVEKAKATVGSHLPASFSNRPEPVSGSEAGDVVTDPALNDNLGQDWTDEGGATPSGPATSSN</sequence>
<protein>
    <recommendedName>
        <fullName evidence="4">YtxH domain-containing protein</fullName>
    </recommendedName>
</protein>